<feature type="compositionally biased region" description="Low complexity" evidence="1">
    <location>
        <begin position="88"/>
        <end position="104"/>
    </location>
</feature>
<dbReference type="Proteomes" id="UP000094043">
    <property type="component" value="Chromosome 1"/>
</dbReference>
<feature type="compositionally biased region" description="Low complexity" evidence="1">
    <location>
        <begin position="128"/>
        <end position="143"/>
    </location>
</feature>
<reference evidence="2" key="2">
    <citation type="journal article" date="2022" name="Elife">
        <title>Obligate sexual reproduction of a homothallic fungus closely related to the Cryptococcus pathogenic species complex.</title>
        <authorList>
            <person name="Passer A.R."/>
            <person name="Clancey S.A."/>
            <person name="Shea T."/>
            <person name="David-Palma M."/>
            <person name="Averette A.F."/>
            <person name="Boekhout T."/>
            <person name="Porcel B.M."/>
            <person name="Nowrousian M."/>
            <person name="Cuomo C.A."/>
            <person name="Sun S."/>
            <person name="Heitman J."/>
            <person name="Coelho M.A."/>
        </authorList>
    </citation>
    <scope>NUCLEOTIDE SEQUENCE</scope>
    <source>
        <strain evidence="2">CBS 7841</strain>
    </source>
</reference>
<dbReference type="KEGG" id="cdep:91085011"/>
<sequence>MTGSTEGSSIGGSQGQGVVLEHPSMGRSIWDRCLPLPPNLNCPVEFPSNSVASNNICHVPGGLYELHSSPSESSKSYPSSIHRIPNESVLTPTSGTSSVSSTSSYGGDHLIDMREKLRSKRSATSTPSLSRSGSQSHHYSSTSRPESYQERSLLLQLVEPESGVSENGMSKFPSTPISPFDMPSYSPFFKPIATSAFVPHAHRFAPRNEMVTH</sequence>
<evidence type="ECO:0000313" key="2">
    <source>
        <dbReference type="EMBL" id="WVN85648.1"/>
    </source>
</evidence>
<proteinExistence type="predicted"/>
<feature type="compositionally biased region" description="Low complexity" evidence="1">
    <location>
        <begin position="68"/>
        <end position="80"/>
    </location>
</feature>
<reference evidence="2" key="1">
    <citation type="submission" date="2016-06" db="EMBL/GenBank/DDBJ databases">
        <authorList>
            <person name="Cuomo C."/>
            <person name="Litvintseva A."/>
            <person name="Heitman J."/>
            <person name="Chen Y."/>
            <person name="Sun S."/>
            <person name="Springer D."/>
            <person name="Dromer F."/>
            <person name="Young S."/>
            <person name="Zeng Q."/>
            <person name="Chapman S."/>
            <person name="Gujja S."/>
            <person name="Saif S."/>
            <person name="Birren B."/>
        </authorList>
    </citation>
    <scope>NUCLEOTIDE SEQUENCE</scope>
    <source>
        <strain evidence="2">CBS 7841</strain>
    </source>
</reference>
<organism evidence="2 3">
    <name type="scientific">Cryptococcus depauperatus CBS 7841</name>
    <dbReference type="NCBI Taxonomy" id="1295531"/>
    <lineage>
        <taxon>Eukaryota</taxon>
        <taxon>Fungi</taxon>
        <taxon>Dikarya</taxon>
        <taxon>Basidiomycota</taxon>
        <taxon>Agaricomycotina</taxon>
        <taxon>Tremellomycetes</taxon>
        <taxon>Tremellales</taxon>
        <taxon>Cryptococcaceae</taxon>
        <taxon>Cryptococcus</taxon>
    </lineage>
</organism>
<dbReference type="AlphaFoldDB" id="A0AAJ8LYK0"/>
<accession>A0AAJ8LYK0</accession>
<reference evidence="2" key="3">
    <citation type="submission" date="2024-01" db="EMBL/GenBank/DDBJ databases">
        <authorList>
            <person name="Coelho M.A."/>
            <person name="David-Palma M."/>
            <person name="Shea T."/>
            <person name="Sun S."/>
            <person name="Cuomo C.A."/>
            <person name="Heitman J."/>
        </authorList>
    </citation>
    <scope>NUCLEOTIDE SEQUENCE</scope>
    <source>
        <strain evidence="2">CBS 7841</strain>
    </source>
</reference>
<protein>
    <submittedName>
        <fullName evidence="2">Uncharacterized protein</fullName>
    </submittedName>
</protein>
<evidence type="ECO:0000313" key="3">
    <source>
        <dbReference type="Proteomes" id="UP000094043"/>
    </source>
</evidence>
<dbReference type="GeneID" id="91085011"/>
<dbReference type="RefSeq" id="XP_066066348.1">
    <property type="nucleotide sequence ID" value="XM_066210251.1"/>
</dbReference>
<dbReference type="EMBL" id="CP143784">
    <property type="protein sequence ID" value="WVN85648.1"/>
    <property type="molecule type" value="Genomic_DNA"/>
</dbReference>
<gene>
    <name evidence="2" type="ORF">L203_100797</name>
</gene>
<evidence type="ECO:0000256" key="1">
    <source>
        <dbReference type="SAM" id="MobiDB-lite"/>
    </source>
</evidence>
<name>A0AAJ8LYK0_9TREE</name>
<keyword evidence="3" id="KW-1185">Reference proteome</keyword>
<feature type="region of interest" description="Disordered" evidence="1">
    <location>
        <begin position="67"/>
        <end position="151"/>
    </location>
</feature>